<evidence type="ECO:0000313" key="3">
    <source>
        <dbReference type="EMBL" id="ASD63550.1"/>
    </source>
</evidence>
<protein>
    <recommendedName>
        <fullName evidence="5">AsmA-like C-terminal domain-containing protein</fullName>
    </recommendedName>
</protein>
<dbReference type="Proteomes" id="UP000197003">
    <property type="component" value="Chromosome"/>
</dbReference>
<organism evidence="3 4">
    <name type="scientific">Bdellovibrio bacteriovorus</name>
    <dbReference type="NCBI Taxonomy" id="959"/>
    <lineage>
        <taxon>Bacteria</taxon>
        <taxon>Pseudomonadati</taxon>
        <taxon>Bdellovibrionota</taxon>
        <taxon>Bdellovibrionia</taxon>
        <taxon>Bdellovibrionales</taxon>
        <taxon>Pseudobdellovibrionaceae</taxon>
        <taxon>Bdellovibrio</taxon>
    </lineage>
</organism>
<dbReference type="OrthoDB" id="5287383at2"/>
<keyword evidence="2" id="KW-0812">Transmembrane</keyword>
<sequence>MDSRRRLSDRHLIAEQPGMTILLTGLILAFLLGYTTKSLLSPARLAARIEKAASHIHKDVKVSFGSAHVSLSNGILPRFAVIISNVRMESSQTCWAAPVMEIDELRLPLSFLNLIQGRAPVRVVEANSVTLTLRDDFKDCDPTDPEQIPASRPRPAVTLSPSEQSQKYRNDVRGISVRTLKITSAKHPQYSTELMNFAVKVKSFEPKVIEVTAKTHLMKDSQVGDYLSHANLYLQYKESPEAAVQAHFFGNWREGHYSVIANYTLGDQLLAVETDLKHIPLSQILAILQKYQLASRDLNGRQVWMSSKARMAGPVDEIRTLPLEIRDLRLEGDLGEMHVEKINIGSLEPLKYEPILVDVKKLDIEKLLVLLNRTKQTSILGHLGSFTGRAEIVSDQKMRMRGEHAGLEFVFSNKGQRELQVIESMVGDIALDQDQWSFQIKRVEPRGGVFVGDLSLRADRDFKAVAVKTHIDELQLALPVQKLMTNGGEIGLMSLDGDLRFGEGKVQSLKGLLRLNSMNVEGVGLGKTRASFDWSKGEVLLNAQVQSMKVSPNSPTAEVLRPVTLNSWWHDGVLNLSGLTGQLGAKSAKDFSWKGFQAQASKTGKLSTEGSWNEEARLKGHVQVKDGKIQRRWQIQGTRELPQFVEEKARR</sequence>
<name>A0A1Z3N7U6_BDEBC</name>
<feature type="region of interest" description="Disordered" evidence="1">
    <location>
        <begin position="140"/>
        <end position="165"/>
    </location>
</feature>
<evidence type="ECO:0008006" key="5">
    <source>
        <dbReference type="Google" id="ProtNLM"/>
    </source>
</evidence>
<keyword evidence="2" id="KW-1133">Transmembrane helix</keyword>
<dbReference type="AlphaFoldDB" id="A0A1Z3N7U6"/>
<evidence type="ECO:0000256" key="1">
    <source>
        <dbReference type="SAM" id="MobiDB-lite"/>
    </source>
</evidence>
<gene>
    <name evidence="3" type="ORF">B9G79_08175</name>
</gene>
<proteinExistence type="predicted"/>
<feature type="transmembrane region" description="Helical" evidence="2">
    <location>
        <begin position="12"/>
        <end position="34"/>
    </location>
</feature>
<evidence type="ECO:0000256" key="2">
    <source>
        <dbReference type="SAM" id="Phobius"/>
    </source>
</evidence>
<dbReference type="EMBL" id="CP020946">
    <property type="protein sequence ID" value="ASD63550.1"/>
    <property type="molecule type" value="Genomic_DNA"/>
</dbReference>
<accession>A0A1Z3N7U6</accession>
<evidence type="ECO:0000313" key="4">
    <source>
        <dbReference type="Proteomes" id="UP000197003"/>
    </source>
</evidence>
<reference evidence="3 4" key="1">
    <citation type="submission" date="2017-04" db="EMBL/GenBank/DDBJ databases">
        <title>Whole genome sequence of Bdellovibrio bacteriovorus strain SSB218315.</title>
        <authorList>
            <person name="Oyedara O."/>
            <person name="Rodriguez-Perez M.A."/>
        </authorList>
    </citation>
    <scope>NUCLEOTIDE SEQUENCE [LARGE SCALE GENOMIC DNA]</scope>
    <source>
        <strain evidence="3 4">SSB218315</strain>
    </source>
</reference>
<keyword evidence="2" id="KW-0472">Membrane</keyword>